<accession>A0A3D2X9W4</accession>
<dbReference type="InterPro" id="IPR003661">
    <property type="entry name" value="HisK_dim/P_dom"/>
</dbReference>
<keyword evidence="7" id="KW-0418">Kinase</keyword>
<evidence type="ECO:0000256" key="6">
    <source>
        <dbReference type="ARBA" id="ARBA00022692"/>
    </source>
</evidence>
<keyword evidence="8 10" id="KW-1133">Transmembrane helix</keyword>
<dbReference type="AlphaFoldDB" id="A0A3D2X9W4"/>
<name>A0A3D2X9W4_9FIRM</name>
<dbReference type="PANTHER" id="PTHR45528">
    <property type="entry name" value="SENSOR HISTIDINE KINASE CPXA"/>
    <property type="match status" value="1"/>
</dbReference>
<comment type="subcellular location">
    <subcellularLocation>
        <location evidence="2">Membrane</location>
        <topology evidence="2">Multi-pass membrane protein</topology>
    </subcellularLocation>
</comment>
<dbReference type="CDD" id="cd00082">
    <property type="entry name" value="HisKA"/>
    <property type="match status" value="1"/>
</dbReference>
<proteinExistence type="predicted"/>
<feature type="transmembrane region" description="Helical" evidence="10">
    <location>
        <begin position="20"/>
        <end position="41"/>
    </location>
</feature>
<dbReference type="Pfam" id="PF00512">
    <property type="entry name" value="HisKA"/>
    <property type="match status" value="1"/>
</dbReference>
<evidence type="ECO:0000256" key="5">
    <source>
        <dbReference type="ARBA" id="ARBA00022679"/>
    </source>
</evidence>
<dbReference type="InterPro" id="IPR008358">
    <property type="entry name" value="Sig_transdc_His_kin/Pase_MprB"/>
</dbReference>
<dbReference type="InterPro" id="IPR036097">
    <property type="entry name" value="HisK_dim/P_sf"/>
</dbReference>
<evidence type="ECO:0000256" key="3">
    <source>
        <dbReference type="ARBA" id="ARBA00012438"/>
    </source>
</evidence>
<keyword evidence="5" id="KW-0808">Transferase</keyword>
<dbReference type="GO" id="GO:0005886">
    <property type="term" value="C:plasma membrane"/>
    <property type="evidence" value="ECO:0007669"/>
    <property type="project" value="TreeGrafter"/>
</dbReference>
<dbReference type="Gene3D" id="1.10.287.130">
    <property type="match status" value="1"/>
</dbReference>
<dbReference type="EC" id="2.7.13.3" evidence="3"/>
<feature type="transmembrane region" description="Helical" evidence="10">
    <location>
        <begin position="150"/>
        <end position="169"/>
    </location>
</feature>
<dbReference type="EMBL" id="DPVV01000533">
    <property type="protein sequence ID" value="HCL03929.1"/>
    <property type="molecule type" value="Genomic_DNA"/>
</dbReference>
<evidence type="ECO:0000256" key="7">
    <source>
        <dbReference type="ARBA" id="ARBA00022777"/>
    </source>
</evidence>
<dbReference type="SUPFAM" id="SSF47384">
    <property type="entry name" value="Homodimeric domain of signal transducing histidine kinase"/>
    <property type="match status" value="1"/>
</dbReference>
<keyword evidence="9 10" id="KW-0472">Membrane</keyword>
<evidence type="ECO:0000256" key="8">
    <source>
        <dbReference type="ARBA" id="ARBA00022989"/>
    </source>
</evidence>
<comment type="caution">
    <text evidence="12">The sequence shown here is derived from an EMBL/GenBank/DDBJ whole genome shotgun (WGS) entry which is preliminary data.</text>
</comment>
<dbReference type="InterPro" id="IPR050398">
    <property type="entry name" value="HssS/ArlS-like"/>
</dbReference>
<evidence type="ECO:0000256" key="1">
    <source>
        <dbReference type="ARBA" id="ARBA00000085"/>
    </source>
</evidence>
<feature type="domain" description="Signal transduction histidine kinase dimerisation/phosphoacceptor" evidence="11">
    <location>
        <begin position="238"/>
        <end position="289"/>
    </location>
</feature>
<evidence type="ECO:0000256" key="4">
    <source>
        <dbReference type="ARBA" id="ARBA00022553"/>
    </source>
</evidence>
<protein>
    <recommendedName>
        <fullName evidence="3">histidine kinase</fullName>
        <ecNumber evidence="3">2.7.13.3</ecNumber>
    </recommendedName>
</protein>
<dbReference type="Proteomes" id="UP000262969">
    <property type="component" value="Unassembled WGS sequence"/>
</dbReference>
<evidence type="ECO:0000313" key="13">
    <source>
        <dbReference type="Proteomes" id="UP000262969"/>
    </source>
</evidence>
<keyword evidence="6 10" id="KW-0812">Transmembrane</keyword>
<reference evidence="12 13" key="1">
    <citation type="journal article" date="2018" name="Nat. Biotechnol.">
        <title>A standardized bacterial taxonomy based on genome phylogeny substantially revises the tree of life.</title>
        <authorList>
            <person name="Parks D.H."/>
            <person name="Chuvochina M."/>
            <person name="Waite D.W."/>
            <person name="Rinke C."/>
            <person name="Skarshewski A."/>
            <person name="Chaumeil P.A."/>
            <person name="Hugenholtz P."/>
        </authorList>
    </citation>
    <scope>NUCLEOTIDE SEQUENCE [LARGE SCALE GENOMIC DNA]</scope>
    <source>
        <strain evidence="12">UBA11728</strain>
    </source>
</reference>
<sequence length="291" mass="34016">MELIKNKTNTLFWMFIKQLLWLSAYILIEIFTFILLFNIGLNNGFILPANYSEHYFEINKNIISNSEPFDKSLIPFTCKYGLFDFDGNYLSGDFSEEVVDDAKVFIKDPKESNNLFILIERANEYCVVQYDISAHFSSNILHKLFPKLELMYLMLFFTIFVAIVINNALNFGRKLKKELKPVLEEISQIQNRELNVERKNSKITEFNDILLSLYDMETALSQSLKKEWETEQKRKSNISALAHDIKTPLTIIKGNSELILEENNIAEMYQLADIINSNSDKIERYIKLLID</sequence>
<keyword evidence="4" id="KW-0597">Phosphoprotein</keyword>
<evidence type="ECO:0000256" key="10">
    <source>
        <dbReference type="SAM" id="Phobius"/>
    </source>
</evidence>
<dbReference type="PRINTS" id="PR01780">
    <property type="entry name" value="LANTIREGPROT"/>
</dbReference>
<evidence type="ECO:0000259" key="11">
    <source>
        <dbReference type="Pfam" id="PF00512"/>
    </source>
</evidence>
<evidence type="ECO:0000256" key="9">
    <source>
        <dbReference type="ARBA" id="ARBA00023136"/>
    </source>
</evidence>
<evidence type="ECO:0000313" key="12">
    <source>
        <dbReference type="EMBL" id="HCL03929.1"/>
    </source>
</evidence>
<comment type="catalytic activity">
    <reaction evidence="1">
        <text>ATP + protein L-histidine = ADP + protein N-phospho-L-histidine.</text>
        <dbReference type="EC" id="2.7.13.3"/>
    </reaction>
</comment>
<gene>
    <name evidence="12" type="ORF">DHW61_16235</name>
</gene>
<dbReference type="PANTHER" id="PTHR45528:SF8">
    <property type="entry name" value="HISTIDINE KINASE"/>
    <property type="match status" value="1"/>
</dbReference>
<organism evidence="12 13">
    <name type="scientific">Lachnoclostridium phytofermentans</name>
    <dbReference type="NCBI Taxonomy" id="66219"/>
    <lineage>
        <taxon>Bacteria</taxon>
        <taxon>Bacillati</taxon>
        <taxon>Bacillota</taxon>
        <taxon>Clostridia</taxon>
        <taxon>Lachnospirales</taxon>
        <taxon>Lachnospiraceae</taxon>
    </lineage>
</organism>
<evidence type="ECO:0000256" key="2">
    <source>
        <dbReference type="ARBA" id="ARBA00004141"/>
    </source>
</evidence>
<dbReference type="GO" id="GO:0000155">
    <property type="term" value="F:phosphorelay sensor kinase activity"/>
    <property type="evidence" value="ECO:0007669"/>
    <property type="project" value="InterPro"/>
</dbReference>